<reference evidence="2 3" key="1">
    <citation type="submission" date="2020-05" db="EMBL/GenBank/DDBJ databases">
        <title>Draft genome sequence of Desulfovibrio sp. strain HN2T.</title>
        <authorList>
            <person name="Ueno A."/>
            <person name="Tamazawa S."/>
            <person name="Tamamura S."/>
            <person name="Murakami T."/>
            <person name="Kiyama T."/>
            <person name="Inomata H."/>
            <person name="Amano Y."/>
            <person name="Miyakawa K."/>
            <person name="Tamaki H."/>
            <person name="Naganuma T."/>
            <person name="Kaneko K."/>
        </authorList>
    </citation>
    <scope>NUCLEOTIDE SEQUENCE [LARGE SCALE GENOMIC DNA]</scope>
    <source>
        <strain evidence="2 3">HN2</strain>
    </source>
</reference>
<dbReference type="Proteomes" id="UP000503840">
    <property type="component" value="Unassembled WGS sequence"/>
</dbReference>
<name>A0A7J0BGG1_9BACT</name>
<evidence type="ECO:0000313" key="3">
    <source>
        <dbReference type="Proteomes" id="UP000503840"/>
    </source>
</evidence>
<proteinExistence type="predicted"/>
<dbReference type="PROSITE" id="PS51340">
    <property type="entry name" value="MOSC"/>
    <property type="match status" value="1"/>
</dbReference>
<gene>
    <name evidence="2" type="ORF">DSM101010T_11550</name>
</gene>
<dbReference type="PANTHER" id="PTHR36930:SF1">
    <property type="entry name" value="MOSC DOMAIN-CONTAINING PROTEIN"/>
    <property type="match status" value="1"/>
</dbReference>
<dbReference type="GO" id="GO:0030151">
    <property type="term" value="F:molybdenum ion binding"/>
    <property type="evidence" value="ECO:0007669"/>
    <property type="project" value="InterPro"/>
</dbReference>
<dbReference type="InterPro" id="IPR052716">
    <property type="entry name" value="MOSC_domain"/>
</dbReference>
<evidence type="ECO:0000259" key="1">
    <source>
        <dbReference type="PROSITE" id="PS51340"/>
    </source>
</evidence>
<dbReference type="RefSeq" id="WP_174404465.1">
    <property type="nucleotide sequence ID" value="NZ_BLVO01000012.1"/>
</dbReference>
<dbReference type="GO" id="GO:0030170">
    <property type="term" value="F:pyridoxal phosphate binding"/>
    <property type="evidence" value="ECO:0007669"/>
    <property type="project" value="InterPro"/>
</dbReference>
<accession>A0A7J0BGG1</accession>
<evidence type="ECO:0000313" key="2">
    <source>
        <dbReference type="EMBL" id="GFM32790.1"/>
    </source>
</evidence>
<dbReference type="GO" id="GO:0003824">
    <property type="term" value="F:catalytic activity"/>
    <property type="evidence" value="ECO:0007669"/>
    <property type="project" value="InterPro"/>
</dbReference>
<feature type="domain" description="MOSC" evidence="1">
    <location>
        <begin position="18"/>
        <end position="143"/>
    </location>
</feature>
<dbReference type="AlphaFoldDB" id="A0A7J0BGG1"/>
<dbReference type="PANTHER" id="PTHR36930">
    <property type="entry name" value="METAL-SULFUR CLUSTER BIOSYNTHESIS PROTEINS YUAD-RELATED"/>
    <property type="match status" value="1"/>
</dbReference>
<comment type="caution">
    <text evidence="2">The sequence shown here is derived from an EMBL/GenBank/DDBJ whole genome shotgun (WGS) entry which is preliminary data.</text>
</comment>
<keyword evidence="3" id="KW-1185">Reference proteome</keyword>
<protein>
    <submittedName>
        <fullName evidence="2">Molybdenum cofactor sulfurase</fullName>
    </submittedName>
</protein>
<organism evidence="2 3">
    <name type="scientific">Desulfovibrio subterraneus</name>
    <dbReference type="NCBI Taxonomy" id="2718620"/>
    <lineage>
        <taxon>Bacteria</taxon>
        <taxon>Pseudomonadati</taxon>
        <taxon>Thermodesulfobacteriota</taxon>
        <taxon>Desulfovibrionia</taxon>
        <taxon>Desulfovibrionales</taxon>
        <taxon>Desulfovibrionaceae</taxon>
        <taxon>Desulfovibrio</taxon>
    </lineage>
</organism>
<dbReference type="InterPro" id="IPR005302">
    <property type="entry name" value="MoCF_Sase_C"/>
</dbReference>
<dbReference type="Pfam" id="PF03473">
    <property type="entry name" value="MOSC"/>
    <property type="match status" value="1"/>
</dbReference>
<dbReference type="SUPFAM" id="SSF50800">
    <property type="entry name" value="PK beta-barrel domain-like"/>
    <property type="match status" value="1"/>
</dbReference>
<dbReference type="InterPro" id="IPR011037">
    <property type="entry name" value="Pyrv_Knase-like_insert_dom_sf"/>
</dbReference>
<dbReference type="EMBL" id="BLVO01000012">
    <property type="protein sequence ID" value="GFM32790.1"/>
    <property type="molecule type" value="Genomic_DNA"/>
</dbReference>
<sequence>MNGTIVAVCTSTRTGEKKVPVQSVTLEKDFGIVGDVHGGTGRQVSLLAVESVDPMREKMPSLSDGDFAENLLVRGIPLARLLVGTKLRAGDGVEMEITQIGKKCHSKCNIHKTVGYCIMPTEGVFVRILSGGTLKPGDSIAVV</sequence>
<dbReference type="Gene3D" id="2.40.33.20">
    <property type="entry name" value="PK beta-barrel domain-like"/>
    <property type="match status" value="1"/>
</dbReference>